<protein>
    <submittedName>
        <fullName evidence="1">Uncharacterized protein</fullName>
    </submittedName>
</protein>
<proteinExistence type="predicted"/>
<reference evidence="1" key="1">
    <citation type="submission" date="2019-12" db="EMBL/GenBank/DDBJ databases">
        <title>Genome sequencing and annotation of Brassica cretica.</title>
        <authorList>
            <person name="Studholme D.J."/>
            <person name="Sarris P.F."/>
        </authorList>
    </citation>
    <scope>NUCLEOTIDE SEQUENCE</scope>
    <source>
        <strain evidence="1">PFS-102/07</strain>
        <tissue evidence="1">Leaf</tissue>
    </source>
</reference>
<sequence length="394" mass="45071">MDELSRTDTHLDKLSKHVRSFELVRPPEKLKMANILSDEPMTNSIMPKNLSCFLVSHIQVNTSSNRWTCASYQATTRDPSLGGLVSHIKHHLESGISEAFRNLRATVQSIQFSIRSSYPNRTSRNLEWKLVCVITTNSERNTCVGEDQTLECVRRTNRSEEEIGEKEFHEGDSKSLKKSTTTCAPVAEQPIFVSEKPNGKSENTLEELKDFSDSLPILDEYDEDLIESLIICGDKCDRSLPGSDYFEEKKAPSITPIIMENQLCFDPGTTSTPFPINFQEHFKFLKHNQAVQTGYLGDASDRGSVQGEYLNIQKVLFPEFNFPRRPTQQGFTKAWNYKKLFTEEKVMNFTNRKFHSPSICEYQTFEGDSSPMKKRPETKPIIGFKMDLPYFQKA</sequence>
<dbReference type="AlphaFoldDB" id="A0A8S9I0B0"/>
<gene>
    <name evidence="1" type="ORF">F2Q70_00015242</name>
</gene>
<dbReference type="EMBL" id="QGKY02001250">
    <property type="protein sequence ID" value="KAF2561916.1"/>
    <property type="molecule type" value="Genomic_DNA"/>
</dbReference>
<organism evidence="1">
    <name type="scientific">Brassica cretica</name>
    <name type="common">Mustard</name>
    <dbReference type="NCBI Taxonomy" id="69181"/>
    <lineage>
        <taxon>Eukaryota</taxon>
        <taxon>Viridiplantae</taxon>
        <taxon>Streptophyta</taxon>
        <taxon>Embryophyta</taxon>
        <taxon>Tracheophyta</taxon>
        <taxon>Spermatophyta</taxon>
        <taxon>Magnoliopsida</taxon>
        <taxon>eudicotyledons</taxon>
        <taxon>Gunneridae</taxon>
        <taxon>Pentapetalae</taxon>
        <taxon>rosids</taxon>
        <taxon>malvids</taxon>
        <taxon>Brassicales</taxon>
        <taxon>Brassicaceae</taxon>
        <taxon>Brassiceae</taxon>
        <taxon>Brassica</taxon>
    </lineage>
</organism>
<accession>A0A8S9I0B0</accession>
<evidence type="ECO:0000313" key="1">
    <source>
        <dbReference type="EMBL" id="KAF2561916.1"/>
    </source>
</evidence>
<comment type="caution">
    <text evidence="1">The sequence shown here is derived from an EMBL/GenBank/DDBJ whole genome shotgun (WGS) entry which is preliminary data.</text>
</comment>
<name>A0A8S9I0B0_BRACR</name>